<dbReference type="CDD" id="cd00077">
    <property type="entry name" value="HDc"/>
    <property type="match status" value="1"/>
</dbReference>
<proteinExistence type="predicted"/>
<organism evidence="1">
    <name type="scientific">viral metagenome</name>
    <dbReference type="NCBI Taxonomy" id="1070528"/>
    <lineage>
        <taxon>unclassified sequences</taxon>
        <taxon>metagenomes</taxon>
        <taxon>organismal metagenomes</taxon>
    </lineage>
</organism>
<dbReference type="EMBL" id="MN738857">
    <property type="protein sequence ID" value="QHT28428.1"/>
    <property type="molecule type" value="Genomic_DNA"/>
</dbReference>
<reference evidence="1" key="1">
    <citation type="journal article" date="2020" name="Nature">
        <title>Giant virus diversity and host interactions through global metagenomics.</title>
        <authorList>
            <person name="Schulz F."/>
            <person name="Roux S."/>
            <person name="Paez-Espino D."/>
            <person name="Jungbluth S."/>
            <person name="Walsh D.A."/>
            <person name="Denef V.J."/>
            <person name="McMahon K.D."/>
            <person name="Konstantinidis K.T."/>
            <person name="Eloe-Fadrosh E.A."/>
            <person name="Kyrpides N.C."/>
            <person name="Woyke T."/>
        </authorList>
    </citation>
    <scope>NUCLEOTIDE SEQUENCE</scope>
    <source>
        <strain evidence="1">GVMAG-M-3300001348-25</strain>
    </source>
</reference>
<name>A0A6C0EHH9_9ZZZZ</name>
<dbReference type="SUPFAM" id="SSF109604">
    <property type="entry name" value="HD-domain/PDEase-like"/>
    <property type="match status" value="1"/>
</dbReference>
<dbReference type="Gene3D" id="1.10.3210.10">
    <property type="entry name" value="Hypothetical protein af1432"/>
    <property type="match status" value="1"/>
</dbReference>
<protein>
    <recommendedName>
        <fullName evidence="2">HD domain-containing protein</fullName>
    </recommendedName>
</protein>
<dbReference type="AlphaFoldDB" id="A0A6C0EHH9"/>
<dbReference type="InterPro" id="IPR003607">
    <property type="entry name" value="HD/PDEase_dom"/>
</dbReference>
<dbReference type="PANTHER" id="PTHR33594:SF1">
    <property type="entry name" value="HD_PDEASE DOMAIN-CONTAINING PROTEIN"/>
    <property type="match status" value="1"/>
</dbReference>
<dbReference type="PANTHER" id="PTHR33594">
    <property type="entry name" value="SUPERFAMILY HYDROLASE, PUTATIVE (AFU_ORTHOLOGUE AFUA_1G03035)-RELATED"/>
    <property type="match status" value="1"/>
</dbReference>
<accession>A0A6C0EHH9</accession>
<sequence>MKLLNDLFAFILIVSAKYGIDESHDVSHSMNVLHYAHNIYESQVCICPLLKTYQRVIYIAALLHDMCDKKYMDETEGLDEICKYLSPRIEENEVEMIRNIVSTMSYSKVKVNGFPDLGEYMWAYHVVREADILSAYDFDRCMIYHLKQNDGDIVSSFNNAEKLFANRVLKHNEDGLLLTEYSKANYMKLHTTAIQRMDTWKIIMKNPDL</sequence>
<evidence type="ECO:0000313" key="1">
    <source>
        <dbReference type="EMBL" id="QHT28428.1"/>
    </source>
</evidence>
<evidence type="ECO:0008006" key="2">
    <source>
        <dbReference type="Google" id="ProtNLM"/>
    </source>
</evidence>